<evidence type="ECO:0000256" key="1">
    <source>
        <dbReference type="SAM" id="SignalP"/>
    </source>
</evidence>
<name>A0AA38RFA4_9PEZI</name>
<organism evidence="2 3">
    <name type="scientific">Coniochaeta hoffmannii</name>
    <dbReference type="NCBI Taxonomy" id="91930"/>
    <lineage>
        <taxon>Eukaryota</taxon>
        <taxon>Fungi</taxon>
        <taxon>Dikarya</taxon>
        <taxon>Ascomycota</taxon>
        <taxon>Pezizomycotina</taxon>
        <taxon>Sordariomycetes</taxon>
        <taxon>Sordariomycetidae</taxon>
        <taxon>Coniochaetales</taxon>
        <taxon>Coniochaetaceae</taxon>
        <taxon>Coniochaeta</taxon>
    </lineage>
</organism>
<gene>
    <name evidence="2" type="ORF">NKR19_g6419</name>
</gene>
<dbReference type="EMBL" id="JANBVN010000098">
    <property type="protein sequence ID" value="KAJ9144441.1"/>
    <property type="molecule type" value="Genomic_DNA"/>
</dbReference>
<keyword evidence="1" id="KW-0732">Signal</keyword>
<evidence type="ECO:0000313" key="3">
    <source>
        <dbReference type="Proteomes" id="UP001174691"/>
    </source>
</evidence>
<feature type="chain" id="PRO_5041406545" evidence="1">
    <location>
        <begin position="29"/>
        <end position="145"/>
    </location>
</feature>
<sequence>MPSKRGSSSPPLLPPLLLFLAVSSTVASHPLEPGSDRRATVQAPAVPNTDLEAAAPARYVRLDDVTEPLDEVGEAIVVVPAYLQGGAEVPLYEHRVVDTEAAGGWGLKAVVAARVEEWRERLGRIWAVKMGGGEGNVNGGKEEDL</sequence>
<dbReference type="AlphaFoldDB" id="A0AA38RFA4"/>
<proteinExistence type="predicted"/>
<keyword evidence="3" id="KW-1185">Reference proteome</keyword>
<feature type="signal peptide" evidence="1">
    <location>
        <begin position="1"/>
        <end position="28"/>
    </location>
</feature>
<dbReference type="Proteomes" id="UP001174691">
    <property type="component" value="Unassembled WGS sequence"/>
</dbReference>
<reference evidence="2" key="1">
    <citation type="submission" date="2022-07" db="EMBL/GenBank/DDBJ databases">
        <title>Fungi with potential for degradation of polypropylene.</title>
        <authorList>
            <person name="Gostincar C."/>
        </authorList>
    </citation>
    <scope>NUCLEOTIDE SEQUENCE</scope>
    <source>
        <strain evidence="2">EXF-13287</strain>
    </source>
</reference>
<evidence type="ECO:0000313" key="2">
    <source>
        <dbReference type="EMBL" id="KAJ9144441.1"/>
    </source>
</evidence>
<comment type="caution">
    <text evidence="2">The sequence shown here is derived from an EMBL/GenBank/DDBJ whole genome shotgun (WGS) entry which is preliminary data.</text>
</comment>
<protein>
    <submittedName>
        <fullName evidence="2">Uncharacterized protein</fullName>
    </submittedName>
</protein>
<accession>A0AA38RFA4</accession>